<name>Q07H68_RHOP5</name>
<sequence>MPPNCHGLQLCWDINDRHSGGALPKILYVAIAVLLIQCCPAAAANQDCMSDYYRNKPPGCIDNMLQQLRQLPPGSKADPSTMIGFLAWLFRASPVEKQRILNDESSDYVRSVDLVALYRADLPDEARKFADKYHLSAMFQKLETTRPAPLATVKPTSAPTDNDLLIGAYMASGDTTLIQRILQNFSSADDGMVSDAMRMGYMNSKFGPNLTPTGRDNVMAPAACAKYQCKTDLARMLRVLTLSSAFWALQSLAQRDDGVNTTFNGFFAGDPRLKNLLIGEQAAFGNYLTTLVTLAALKPNPGSEASTAYTSMSKAALAYENLEPSQTMFGHIQGVGKPAQSAN</sequence>
<protein>
    <submittedName>
        <fullName evidence="1">Uncharacterized protein</fullName>
    </submittedName>
</protein>
<dbReference type="AlphaFoldDB" id="Q07H68"/>
<dbReference type="EMBL" id="CP000463">
    <property type="protein sequence ID" value="ABJ08716.1"/>
    <property type="molecule type" value="Genomic_DNA"/>
</dbReference>
<evidence type="ECO:0000313" key="1">
    <source>
        <dbReference type="EMBL" id="ABJ08716.1"/>
    </source>
</evidence>
<dbReference type="KEGG" id="rpe:RPE_4797"/>
<organism evidence="1">
    <name type="scientific">Rhodopseudomonas palustris (strain BisA53)</name>
    <dbReference type="NCBI Taxonomy" id="316055"/>
    <lineage>
        <taxon>Bacteria</taxon>
        <taxon>Pseudomonadati</taxon>
        <taxon>Pseudomonadota</taxon>
        <taxon>Alphaproteobacteria</taxon>
        <taxon>Hyphomicrobiales</taxon>
        <taxon>Nitrobacteraceae</taxon>
        <taxon>Rhodopseudomonas</taxon>
    </lineage>
</organism>
<proteinExistence type="predicted"/>
<gene>
    <name evidence="1" type="ordered locus">RPE_4797</name>
</gene>
<reference evidence="1" key="1">
    <citation type="submission" date="2006-09" db="EMBL/GenBank/DDBJ databases">
        <title>Complete sequence of Rhodopseudomonas palustris BisA53.</title>
        <authorList>
            <consortium name="US DOE Joint Genome Institute"/>
            <person name="Copeland A."/>
            <person name="Lucas S."/>
            <person name="Lapidus A."/>
            <person name="Barry K."/>
            <person name="Detter J.C."/>
            <person name="Glavina del Rio T."/>
            <person name="Hammon N."/>
            <person name="Israni S."/>
            <person name="Dalin E."/>
            <person name="Tice H."/>
            <person name="Pitluck S."/>
            <person name="Chain P."/>
            <person name="Malfatti S."/>
            <person name="Shin M."/>
            <person name="Vergez L."/>
            <person name="Schmutz J."/>
            <person name="Larimer F."/>
            <person name="Land M."/>
            <person name="Hauser L."/>
            <person name="Pelletier D.A."/>
            <person name="Kyrpides N."/>
            <person name="Kim E."/>
            <person name="Harwood C.S."/>
            <person name="Oda Y."/>
            <person name="Richardson P."/>
        </authorList>
    </citation>
    <scope>NUCLEOTIDE SEQUENCE [LARGE SCALE GENOMIC DNA]</scope>
    <source>
        <strain evidence="1">BisA53</strain>
    </source>
</reference>
<dbReference type="HOGENOM" id="CLU_808619_0_0_5"/>
<accession>Q07H68</accession>